<gene>
    <name evidence="1" type="ORF">K505DRAFT_105640</name>
</gene>
<dbReference type="Proteomes" id="UP000799757">
    <property type="component" value="Unassembled WGS sequence"/>
</dbReference>
<accession>A0A6A6WWZ9</accession>
<evidence type="ECO:0000313" key="2">
    <source>
        <dbReference type="Proteomes" id="UP000799757"/>
    </source>
</evidence>
<keyword evidence="2" id="KW-1185">Reference proteome</keyword>
<dbReference type="AlphaFoldDB" id="A0A6A6WWZ9"/>
<evidence type="ECO:0000313" key="1">
    <source>
        <dbReference type="EMBL" id="KAF2788636.1"/>
    </source>
</evidence>
<sequence>MRLCTVCNIVYCLPQTCACRRTTRTTTARALERTLSSCSPSVAARRANMTRWRRLADLAAAFAATDNQHQHDVNINTCPKLPGPVEKLLP</sequence>
<proteinExistence type="predicted"/>
<name>A0A6A6WWZ9_9PLEO</name>
<dbReference type="EMBL" id="MU002200">
    <property type="protein sequence ID" value="KAF2788636.1"/>
    <property type="molecule type" value="Genomic_DNA"/>
</dbReference>
<protein>
    <submittedName>
        <fullName evidence="1">Uncharacterized protein</fullName>
    </submittedName>
</protein>
<organism evidence="1 2">
    <name type="scientific">Melanomma pulvis-pyrius CBS 109.77</name>
    <dbReference type="NCBI Taxonomy" id="1314802"/>
    <lineage>
        <taxon>Eukaryota</taxon>
        <taxon>Fungi</taxon>
        <taxon>Dikarya</taxon>
        <taxon>Ascomycota</taxon>
        <taxon>Pezizomycotina</taxon>
        <taxon>Dothideomycetes</taxon>
        <taxon>Pleosporomycetidae</taxon>
        <taxon>Pleosporales</taxon>
        <taxon>Melanommataceae</taxon>
        <taxon>Melanomma</taxon>
    </lineage>
</organism>
<reference evidence="1" key="1">
    <citation type="journal article" date="2020" name="Stud. Mycol.">
        <title>101 Dothideomycetes genomes: a test case for predicting lifestyles and emergence of pathogens.</title>
        <authorList>
            <person name="Haridas S."/>
            <person name="Albert R."/>
            <person name="Binder M."/>
            <person name="Bloem J."/>
            <person name="Labutti K."/>
            <person name="Salamov A."/>
            <person name="Andreopoulos B."/>
            <person name="Baker S."/>
            <person name="Barry K."/>
            <person name="Bills G."/>
            <person name="Bluhm B."/>
            <person name="Cannon C."/>
            <person name="Castanera R."/>
            <person name="Culley D."/>
            <person name="Daum C."/>
            <person name="Ezra D."/>
            <person name="Gonzalez J."/>
            <person name="Henrissat B."/>
            <person name="Kuo A."/>
            <person name="Liang C."/>
            <person name="Lipzen A."/>
            <person name="Lutzoni F."/>
            <person name="Magnuson J."/>
            <person name="Mondo S."/>
            <person name="Nolan M."/>
            <person name="Ohm R."/>
            <person name="Pangilinan J."/>
            <person name="Park H.-J."/>
            <person name="Ramirez L."/>
            <person name="Alfaro M."/>
            <person name="Sun H."/>
            <person name="Tritt A."/>
            <person name="Yoshinaga Y."/>
            <person name="Zwiers L.-H."/>
            <person name="Turgeon B."/>
            <person name="Goodwin S."/>
            <person name="Spatafora J."/>
            <person name="Crous P."/>
            <person name="Grigoriev I."/>
        </authorList>
    </citation>
    <scope>NUCLEOTIDE SEQUENCE</scope>
    <source>
        <strain evidence="1">CBS 109.77</strain>
    </source>
</reference>